<feature type="active site" description="Proton donor" evidence="6">
    <location>
        <position position="106"/>
    </location>
</feature>
<dbReference type="EMBL" id="CP058559">
    <property type="protein sequence ID" value="QNO15252.1"/>
    <property type="molecule type" value="Genomic_DNA"/>
</dbReference>
<dbReference type="SUPFAM" id="SSF53328">
    <property type="entry name" value="Formyltransferase"/>
    <property type="match status" value="1"/>
</dbReference>
<evidence type="ECO:0000256" key="4">
    <source>
        <dbReference type="ARBA" id="ARBA00038440"/>
    </source>
</evidence>
<evidence type="ECO:0000313" key="9">
    <source>
        <dbReference type="Proteomes" id="UP000516160"/>
    </source>
</evidence>
<protein>
    <recommendedName>
        <fullName evidence="6">Phosphoribosylglycinamide formyltransferase</fullName>
        <ecNumber evidence="6">2.1.2.2</ecNumber>
    </recommendedName>
    <alternativeName>
        <fullName evidence="6">5'-phosphoribosylglycinamide transformylase</fullName>
    </alternativeName>
    <alternativeName>
        <fullName evidence="6">GAR transformylase</fullName>
        <shortName evidence="6">GART</shortName>
    </alternativeName>
</protein>
<sequence length="202" mass="22765">MKKIVVFASGEGSNFQVILDNMHSINGKIVALIVDRECKAVKRAELNNIPVVRIIKKQCNDRNEFDRQILKAMAYSEADYFVLAGFMSILSKEVVKKFPNRIINIHPSLLPAFPGVNSVQKALEYGVKYTGCTVHFVDDGVDTGPIIAQRIVPIIEGYTVRHLTEQVHVVEHDIFPIVVKLLCLDRIKVEGRRVKLLQGEEI</sequence>
<evidence type="ECO:0000313" key="8">
    <source>
        <dbReference type="EMBL" id="QNO15252.1"/>
    </source>
</evidence>
<feature type="domain" description="Formyl transferase N-terminal" evidence="7">
    <location>
        <begin position="2"/>
        <end position="178"/>
    </location>
</feature>
<accession>A0A7G9W990</accession>
<comment type="similarity">
    <text evidence="4 6">Belongs to the GART family.</text>
</comment>
<dbReference type="HAMAP" id="MF_01930">
    <property type="entry name" value="PurN"/>
    <property type="match status" value="1"/>
</dbReference>
<keyword evidence="9" id="KW-1185">Reference proteome</keyword>
<evidence type="ECO:0000256" key="2">
    <source>
        <dbReference type="ARBA" id="ARBA00022679"/>
    </source>
</evidence>
<dbReference type="Proteomes" id="UP000516160">
    <property type="component" value="Chromosome"/>
</dbReference>
<evidence type="ECO:0000259" key="7">
    <source>
        <dbReference type="Pfam" id="PF00551"/>
    </source>
</evidence>
<dbReference type="GO" id="GO:0004644">
    <property type="term" value="F:phosphoribosylglycinamide formyltransferase activity"/>
    <property type="evidence" value="ECO:0007669"/>
    <property type="project" value="UniProtKB-UniRule"/>
</dbReference>
<evidence type="ECO:0000256" key="1">
    <source>
        <dbReference type="ARBA" id="ARBA00005054"/>
    </source>
</evidence>
<comment type="pathway">
    <text evidence="1 6">Purine metabolism; IMP biosynthesis via de novo pathway; N(2)-formyl-N(1)-(5-phospho-D-ribosyl)glycinamide from N(1)-(5-phospho-D-ribosyl)glycinamide (10-formyl THF route): step 1/1.</text>
</comment>
<reference evidence="8 9" key="1">
    <citation type="submission" date="2020-07" db="EMBL/GenBank/DDBJ databases">
        <title>Alkalicella. sp. LB2 genome.</title>
        <authorList>
            <person name="Postec A."/>
            <person name="Quemeneur M."/>
        </authorList>
    </citation>
    <scope>NUCLEOTIDE SEQUENCE [LARGE SCALE GENOMIC DNA]</scope>
    <source>
        <strain evidence="8 9">LB2</strain>
    </source>
</reference>
<gene>
    <name evidence="6" type="primary">purN</name>
    <name evidence="8" type="ORF">HYG86_11005</name>
</gene>
<dbReference type="EC" id="2.1.2.2" evidence="6"/>
<evidence type="ECO:0000256" key="5">
    <source>
        <dbReference type="ARBA" id="ARBA00047664"/>
    </source>
</evidence>
<dbReference type="InterPro" id="IPR001555">
    <property type="entry name" value="GART_AS"/>
</dbReference>
<evidence type="ECO:0000256" key="3">
    <source>
        <dbReference type="ARBA" id="ARBA00022755"/>
    </source>
</evidence>
<dbReference type="InterPro" id="IPR002376">
    <property type="entry name" value="Formyl_transf_N"/>
</dbReference>
<comment type="catalytic activity">
    <reaction evidence="5 6">
        <text>N(1)-(5-phospho-beta-D-ribosyl)glycinamide + (6R)-10-formyltetrahydrofolate = N(2)-formyl-N(1)-(5-phospho-beta-D-ribosyl)glycinamide + (6S)-5,6,7,8-tetrahydrofolate + H(+)</text>
        <dbReference type="Rhea" id="RHEA:15053"/>
        <dbReference type="ChEBI" id="CHEBI:15378"/>
        <dbReference type="ChEBI" id="CHEBI:57453"/>
        <dbReference type="ChEBI" id="CHEBI:143788"/>
        <dbReference type="ChEBI" id="CHEBI:147286"/>
        <dbReference type="ChEBI" id="CHEBI:195366"/>
        <dbReference type="EC" id="2.1.2.2"/>
    </reaction>
</comment>
<proteinExistence type="inferred from homology"/>
<dbReference type="PANTHER" id="PTHR43369">
    <property type="entry name" value="PHOSPHORIBOSYLGLYCINAMIDE FORMYLTRANSFERASE"/>
    <property type="match status" value="1"/>
</dbReference>
<dbReference type="UniPathway" id="UPA00074">
    <property type="reaction ID" value="UER00126"/>
</dbReference>
<dbReference type="InterPro" id="IPR036477">
    <property type="entry name" value="Formyl_transf_N_sf"/>
</dbReference>
<evidence type="ECO:0000256" key="6">
    <source>
        <dbReference type="HAMAP-Rule" id="MF_01930"/>
    </source>
</evidence>
<dbReference type="Pfam" id="PF00551">
    <property type="entry name" value="Formyl_trans_N"/>
    <property type="match status" value="1"/>
</dbReference>
<keyword evidence="3 6" id="KW-0658">Purine biosynthesis</keyword>
<comment type="caution">
    <text evidence="6">Lacks conserved residue(s) required for the propagation of feature annotation.</text>
</comment>
<dbReference type="AlphaFoldDB" id="A0A7G9W990"/>
<dbReference type="RefSeq" id="WP_213165616.1">
    <property type="nucleotide sequence ID" value="NZ_CP058559.1"/>
</dbReference>
<feature type="binding site" evidence="6">
    <location>
        <begin position="12"/>
        <end position="14"/>
    </location>
    <ligand>
        <name>N(1)-(5-phospho-beta-D-ribosyl)glycinamide</name>
        <dbReference type="ChEBI" id="CHEBI:143788"/>
    </ligand>
</feature>
<feature type="binding site" evidence="6">
    <location>
        <position position="62"/>
    </location>
    <ligand>
        <name>(6R)-10-formyltetrahydrofolate</name>
        <dbReference type="ChEBI" id="CHEBI:195366"/>
    </ligand>
</feature>
<dbReference type="PROSITE" id="PS00373">
    <property type="entry name" value="GART"/>
    <property type="match status" value="1"/>
</dbReference>
<dbReference type="InterPro" id="IPR004607">
    <property type="entry name" value="GART"/>
</dbReference>
<feature type="site" description="Raises pKa of active site His" evidence="6">
    <location>
        <position position="142"/>
    </location>
</feature>
<dbReference type="PANTHER" id="PTHR43369:SF2">
    <property type="entry name" value="PHOSPHORIBOSYLGLYCINAMIDE FORMYLTRANSFERASE"/>
    <property type="match status" value="1"/>
</dbReference>
<dbReference type="GO" id="GO:0006189">
    <property type="term" value="P:'de novo' IMP biosynthetic process"/>
    <property type="evidence" value="ECO:0007669"/>
    <property type="project" value="UniProtKB-UniRule"/>
</dbReference>
<dbReference type="GO" id="GO:0005829">
    <property type="term" value="C:cytosol"/>
    <property type="evidence" value="ECO:0007669"/>
    <property type="project" value="TreeGrafter"/>
</dbReference>
<name>A0A7G9W990_ALKCA</name>
<dbReference type="Gene3D" id="3.40.50.170">
    <property type="entry name" value="Formyl transferase, N-terminal domain"/>
    <property type="match status" value="1"/>
</dbReference>
<keyword evidence="2 6" id="KW-0808">Transferase</keyword>
<feature type="binding site" evidence="6">
    <location>
        <position position="104"/>
    </location>
    <ligand>
        <name>(6R)-10-formyltetrahydrofolate</name>
        <dbReference type="ChEBI" id="CHEBI:195366"/>
    </ligand>
</feature>
<dbReference type="NCBIfam" id="TIGR00639">
    <property type="entry name" value="PurN"/>
    <property type="match status" value="1"/>
</dbReference>
<dbReference type="CDD" id="cd08645">
    <property type="entry name" value="FMT_core_GART"/>
    <property type="match status" value="1"/>
</dbReference>
<comment type="function">
    <text evidence="6">Catalyzes the transfer of a formyl group from 10-formyltetrahydrofolate to 5-phospho-ribosyl-glycinamide (GAR), producing 5-phospho-ribosyl-N-formylglycinamide (FGAR) and tetrahydrofolate.</text>
</comment>
<dbReference type="KEGG" id="acae:HYG86_11005"/>
<organism evidence="8 9">
    <name type="scientific">Alkalicella caledoniensis</name>
    <dbReference type="NCBI Taxonomy" id="2731377"/>
    <lineage>
        <taxon>Bacteria</taxon>
        <taxon>Bacillati</taxon>
        <taxon>Bacillota</taxon>
        <taxon>Clostridia</taxon>
        <taxon>Eubacteriales</taxon>
        <taxon>Proteinivoracaceae</taxon>
        <taxon>Alkalicella</taxon>
    </lineage>
</organism>